<dbReference type="VEuPathDB" id="FungiDB:PV08_06615"/>
<evidence type="ECO:0000256" key="1">
    <source>
        <dbReference type="SAM" id="Phobius"/>
    </source>
</evidence>
<reference evidence="2 3" key="1">
    <citation type="submission" date="2015-01" db="EMBL/GenBank/DDBJ databases">
        <title>The Genome Sequence of Exophiala spinifera CBS89968.</title>
        <authorList>
            <consortium name="The Broad Institute Genomics Platform"/>
            <person name="Cuomo C."/>
            <person name="de Hoog S."/>
            <person name="Gorbushina A."/>
            <person name="Stielow B."/>
            <person name="Teixiera M."/>
            <person name="Abouelleil A."/>
            <person name="Chapman S.B."/>
            <person name="Priest M."/>
            <person name="Young S.K."/>
            <person name="Wortman J."/>
            <person name="Nusbaum C."/>
            <person name="Birren B."/>
        </authorList>
    </citation>
    <scope>NUCLEOTIDE SEQUENCE [LARGE SCALE GENOMIC DNA]</scope>
    <source>
        <strain evidence="2 3">CBS 89968</strain>
    </source>
</reference>
<dbReference type="OrthoDB" id="5378430at2759"/>
<dbReference type="STRING" id="91928.A0A0D2B553"/>
<evidence type="ECO:0008006" key="4">
    <source>
        <dbReference type="Google" id="ProtNLM"/>
    </source>
</evidence>
<dbReference type="Proteomes" id="UP000053328">
    <property type="component" value="Unassembled WGS sequence"/>
</dbReference>
<keyword evidence="1" id="KW-1133">Transmembrane helix</keyword>
<dbReference type="EMBL" id="KN847496">
    <property type="protein sequence ID" value="KIW13835.1"/>
    <property type="molecule type" value="Genomic_DNA"/>
</dbReference>
<organism evidence="2 3">
    <name type="scientific">Exophiala spinifera</name>
    <dbReference type="NCBI Taxonomy" id="91928"/>
    <lineage>
        <taxon>Eukaryota</taxon>
        <taxon>Fungi</taxon>
        <taxon>Dikarya</taxon>
        <taxon>Ascomycota</taxon>
        <taxon>Pezizomycotina</taxon>
        <taxon>Eurotiomycetes</taxon>
        <taxon>Chaetothyriomycetidae</taxon>
        <taxon>Chaetothyriales</taxon>
        <taxon>Herpotrichiellaceae</taxon>
        <taxon>Exophiala</taxon>
    </lineage>
</organism>
<keyword evidence="1" id="KW-0812">Transmembrane</keyword>
<dbReference type="GeneID" id="27333698"/>
<name>A0A0D2B553_9EURO</name>
<protein>
    <recommendedName>
        <fullName evidence="4">Transmembrane protein</fullName>
    </recommendedName>
</protein>
<keyword evidence="1" id="KW-0472">Membrane</keyword>
<keyword evidence="3" id="KW-1185">Reference proteome</keyword>
<feature type="transmembrane region" description="Helical" evidence="1">
    <location>
        <begin position="56"/>
        <end position="81"/>
    </location>
</feature>
<evidence type="ECO:0000313" key="2">
    <source>
        <dbReference type="EMBL" id="KIW13835.1"/>
    </source>
</evidence>
<dbReference type="AlphaFoldDB" id="A0A0D2B553"/>
<accession>A0A0D2B553</accession>
<evidence type="ECO:0000313" key="3">
    <source>
        <dbReference type="Proteomes" id="UP000053328"/>
    </source>
</evidence>
<feature type="transmembrane region" description="Helical" evidence="1">
    <location>
        <begin position="102"/>
        <end position="126"/>
    </location>
</feature>
<dbReference type="HOGENOM" id="CLU_027225_0_0_1"/>
<gene>
    <name evidence="2" type="ORF">PV08_06615</name>
</gene>
<dbReference type="RefSeq" id="XP_016234051.1">
    <property type="nucleotide sequence ID" value="XM_016380949.1"/>
</dbReference>
<proteinExistence type="predicted"/>
<sequence length="587" mass="64209">MDGGGDARTVLAVSTMCTNHQQDSAAPENLPSDPFCQKESSRGRWCQRPEWAFKGWYLLLAHMIGSIALALTVALAINGYNAIDTSTPRYFNSKLHLRVADVTTLVSVGLVVVKFFTTSWAAVAIWKCSQISKHDKHSTALRIGHSQLPLMQADRLSLRARYPSRLPREIWSWIIRSIYLCMHFQQFIAPILSGAVNWNPVSVPGSTRKSVNSTDPTSSAVYWQQYPGYSDTAVAVRQQVLAKAQGLANMAWSDSLTLSGNGSSLTGNGCRHVVNNDGLTTNSTLLDSIVPCIRIRNIEWAKSASEVSTSVANDVFSYASSQLSLVNTSLDLFSVNHGQAMLFDPNLLWNSSTTGLPHSTLVSGPQTLTVIISGFGPKSDCTNIPIGIFGNANIPQYLYKWFYNCHAFANVSITAGVTKSAVSAYVSSNVIEDQTPIDQVTFEANLWVQEALWLLPDLMTQLTLANASHIPTWDNLDAYVENVIRQAYLAAWDSLHQTFDDTTVTNSTISTAVSAVSRIQASVSNARVSAWLGVSLMLGGSFLLDALSFSVHDPDGEVSEDIKEEKSDWQEFVRIMVGGIFPSSCSW</sequence>